<dbReference type="AlphaFoldDB" id="A0A182MV16"/>
<feature type="region of interest" description="Disordered" evidence="1">
    <location>
        <begin position="47"/>
        <end position="66"/>
    </location>
</feature>
<dbReference type="EnsemblMetazoa" id="ACUA026912-RA">
    <property type="protein sequence ID" value="ACUA026912-PA"/>
    <property type="gene ID" value="ACUA026912"/>
</dbReference>
<dbReference type="EMBL" id="AXCM01000181">
    <property type="status" value="NOT_ANNOTATED_CDS"/>
    <property type="molecule type" value="Genomic_DNA"/>
</dbReference>
<evidence type="ECO:0000256" key="1">
    <source>
        <dbReference type="SAM" id="MobiDB-lite"/>
    </source>
</evidence>
<proteinExistence type="predicted"/>
<name>A0A182MV16_9DIPT</name>
<protein>
    <submittedName>
        <fullName evidence="2">Uncharacterized protein</fullName>
    </submittedName>
</protein>
<dbReference type="Proteomes" id="UP000075883">
    <property type="component" value="Unassembled WGS sequence"/>
</dbReference>
<keyword evidence="3" id="KW-1185">Reference proteome</keyword>
<sequence>MSDGSGVRKTAHGGVDWLPPSQTAVAAATPSSRYRCADGLSRYRTRHRQVNSHTYKRDTASTPEPFTDGRTDLQALQSGCMIEFLSVHLWQVQNSPFFSVISSTLQMLRSFEPPQAMHARAVLEFTSVHFRHDHSFSSVPLDALDGSSSVSEGLHIHHVAFPSNVIAD</sequence>
<reference evidence="2" key="2">
    <citation type="submission" date="2020-05" db="UniProtKB">
        <authorList>
            <consortium name="EnsemblMetazoa"/>
        </authorList>
    </citation>
    <scope>IDENTIFICATION</scope>
    <source>
        <strain evidence="2">A-37</strain>
    </source>
</reference>
<dbReference type="VEuPathDB" id="VectorBase:ACUA026912"/>
<evidence type="ECO:0000313" key="2">
    <source>
        <dbReference type="EnsemblMetazoa" id="ACUA026912-PA"/>
    </source>
</evidence>
<reference evidence="3" key="1">
    <citation type="submission" date="2013-09" db="EMBL/GenBank/DDBJ databases">
        <title>The Genome Sequence of Anopheles culicifacies species A.</title>
        <authorList>
            <consortium name="The Broad Institute Genomics Platform"/>
            <person name="Neafsey D.E."/>
            <person name="Besansky N."/>
            <person name="Howell P."/>
            <person name="Walton C."/>
            <person name="Young S.K."/>
            <person name="Zeng Q."/>
            <person name="Gargeya S."/>
            <person name="Fitzgerald M."/>
            <person name="Haas B."/>
            <person name="Abouelleil A."/>
            <person name="Allen A.W."/>
            <person name="Alvarado L."/>
            <person name="Arachchi H.M."/>
            <person name="Berlin A.M."/>
            <person name="Chapman S.B."/>
            <person name="Gainer-Dewar J."/>
            <person name="Goldberg J."/>
            <person name="Griggs A."/>
            <person name="Gujja S."/>
            <person name="Hansen M."/>
            <person name="Howarth C."/>
            <person name="Imamovic A."/>
            <person name="Ireland A."/>
            <person name="Larimer J."/>
            <person name="McCowan C."/>
            <person name="Murphy C."/>
            <person name="Pearson M."/>
            <person name="Poon T.W."/>
            <person name="Priest M."/>
            <person name="Roberts A."/>
            <person name="Saif S."/>
            <person name="Shea T."/>
            <person name="Sisk P."/>
            <person name="Sykes S."/>
            <person name="Wortman J."/>
            <person name="Nusbaum C."/>
            <person name="Birren B."/>
        </authorList>
    </citation>
    <scope>NUCLEOTIDE SEQUENCE [LARGE SCALE GENOMIC DNA]</scope>
    <source>
        <strain evidence="3">A-37</strain>
    </source>
</reference>
<organism evidence="2 3">
    <name type="scientific">Anopheles culicifacies</name>
    <dbReference type="NCBI Taxonomy" id="139723"/>
    <lineage>
        <taxon>Eukaryota</taxon>
        <taxon>Metazoa</taxon>
        <taxon>Ecdysozoa</taxon>
        <taxon>Arthropoda</taxon>
        <taxon>Hexapoda</taxon>
        <taxon>Insecta</taxon>
        <taxon>Pterygota</taxon>
        <taxon>Neoptera</taxon>
        <taxon>Endopterygota</taxon>
        <taxon>Diptera</taxon>
        <taxon>Nematocera</taxon>
        <taxon>Culicoidea</taxon>
        <taxon>Culicidae</taxon>
        <taxon>Anophelinae</taxon>
        <taxon>Anopheles</taxon>
        <taxon>culicifacies species complex</taxon>
    </lineage>
</organism>
<evidence type="ECO:0000313" key="3">
    <source>
        <dbReference type="Proteomes" id="UP000075883"/>
    </source>
</evidence>
<accession>A0A182MV16</accession>